<proteinExistence type="predicted"/>
<evidence type="ECO:0000313" key="3">
    <source>
        <dbReference type="Proteomes" id="UP000594459"/>
    </source>
</evidence>
<organism evidence="2 3">
    <name type="scientific">Qipengyuania soli</name>
    <dbReference type="NCBI Taxonomy" id="2782568"/>
    <lineage>
        <taxon>Bacteria</taxon>
        <taxon>Pseudomonadati</taxon>
        <taxon>Pseudomonadota</taxon>
        <taxon>Alphaproteobacteria</taxon>
        <taxon>Sphingomonadales</taxon>
        <taxon>Erythrobacteraceae</taxon>
        <taxon>Qipengyuania</taxon>
    </lineage>
</organism>
<dbReference type="RefSeq" id="WP_200982249.1">
    <property type="nucleotide sequence ID" value="NZ_CP064654.1"/>
</dbReference>
<feature type="compositionally biased region" description="Basic and acidic residues" evidence="1">
    <location>
        <begin position="40"/>
        <end position="59"/>
    </location>
</feature>
<feature type="region of interest" description="Disordered" evidence="1">
    <location>
        <begin position="40"/>
        <end position="76"/>
    </location>
</feature>
<protein>
    <submittedName>
        <fullName evidence="2">Uncharacterized protein</fullName>
    </submittedName>
</protein>
<dbReference type="EMBL" id="CP064654">
    <property type="protein sequence ID" value="QPC99148.1"/>
    <property type="molecule type" value="Genomic_DNA"/>
</dbReference>
<sequence>MATRNFGDEILTLDNELITVGEIGGEEAIESQPGVLLLHDELPPDPPVRKIDVKPRLRSDPGAIRASSEPPEDDGFIKSPRLAWSAVQSEPVERTRDIAPPEPVEKAQTPLETALHGARKQALVYHFVEARTRAALYEAIGKAYDFSLIARRFPVEYLRHVEDAGIEISDRARLVALAKLVFGKDYDKTRLSEIAAVISYCQREALKPGSVPQYIADTPGGIRHIVALERLLKNAEEGAEAPAERTVPRQSIARKLAKVEAHGLELLDGEGDEYVLVIARRDPAGSPCLLGEVPRDIGLLEKAARSFLAEGKR</sequence>
<keyword evidence="3" id="KW-1185">Reference proteome</keyword>
<dbReference type="Proteomes" id="UP000594459">
    <property type="component" value="Chromosome"/>
</dbReference>
<evidence type="ECO:0000313" key="2">
    <source>
        <dbReference type="EMBL" id="QPC99148.1"/>
    </source>
</evidence>
<name>A0A7S8F535_9SPHN</name>
<gene>
    <name evidence="2" type="ORF">IRL76_00755</name>
</gene>
<reference evidence="2 3" key="1">
    <citation type="submission" date="2020-11" db="EMBL/GenBank/DDBJ databases">
        <title>The genome sequence of Erythrobacter sp. 6D36.</title>
        <authorList>
            <person name="Liu Y."/>
        </authorList>
    </citation>
    <scope>NUCLEOTIDE SEQUENCE [LARGE SCALE GENOMIC DNA]</scope>
    <source>
        <strain evidence="2 3">6D36</strain>
    </source>
</reference>
<accession>A0A7S8F535</accession>
<dbReference type="AlphaFoldDB" id="A0A7S8F535"/>
<evidence type="ECO:0000256" key="1">
    <source>
        <dbReference type="SAM" id="MobiDB-lite"/>
    </source>
</evidence>
<dbReference type="KEGG" id="qso:IRL76_00755"/>